<dbReference type="Pfam" id="PF07661">
    <property type="entry name" value="MORN_2"/>
    <property type="match status" value="2"/>
</dbReference>
<dbReference type="KEGG" id="hbl:XJ32_04830"/>
<reference evidence="1 2" key="1">
    <citation type="submission" date="2017-02" db="EMBL/GenBank/DDBJ databases">
        <title>Whole genome sequencing of Helicobacter bilis strain AAQJH.</title>
        <authorList>
            <person name="Conlan S."/>
            <person name="Thomas P.J."/>
            <person name="Mullikin J."/>
            <person name="Palmore T.N."/>
            <person name="Frank K.M."/>
            <person name="Segre J.A."/>
        </authorList>
    </citation>
    <scope>NUCLEOTIDE SEQUENCE [LARGE SCALE GENOMIC DNA]</scope>
    <source>
        <strain evidence="1 2">AAQJH</strain>
    </source>
</reference>
<dbReference type="SUPFAM" id="SSF82185">
    <property type="entry name" value="Histone H3 K4-specific methyltransferase SET7/9 N-terminal domain"/>
    <property type="match status" value="1"/>
</dbReference>
<accession>A0A1Q2LGH6</accession>
<name>A0A1Q2LGH6_9HELI</name>
<gene>
    <name evidence="1" type="ORF">XJ32_04830</name>
</gene>
<sequence>MLGMNVFKYVVLVFAFSLFYAHTKMTSCKTIIDGIVMQGSCKGILRHGKFVGYYPSGILAWEVHYKDDKLHGRFSHFYPNGSPHFTGFYKDGVLHGDFTQYARDNTALKTTFKKGVLHNWLYVITEGKKIQALQYYYGKLTAQKYLN</sequence>
<dbReference type="InterPro" id="IPR011652">
    <property type="entry name" value="MORN_2"/>
</dbReference>
<dbReference type="EMBL" id="CP019645">
    <property type="protein sequence ID" value="AQQ59528.1"/>
    <property type="molecule type" value="Genomic_DNA"/>
</dbReference>
<evidence type="ECO:0000313" key="1">
    <source>
        <dbReference type="EMBL" id="AQQ59528.1"/>
    </source>
</evidence>
<evidence type="ECO:0008006" key="3">
    <source>
        <dbReference type="Google" id="ProtNLM"/>
    </source>
</evidence>
<dbReference type="Gene3D" id="2.20.110.10">
    <property type="entry name" value="Histone H3 K4-specific methyltransferase SET7/9 N-terminal domain"/>
    <property type="match status" value="1"/>
</dbReference>
<dbReference type="Proteomes" id="UP000188298">
    <property type="component" value="Chromosome"/>
</dbReference>
<protein>
    <recommendedName>
        <fullName evidence="3">Toxin-antitoxin system YwqK family antitoxin</fullName>
    </recommendedName>
</protein>
<proteinExistence type="predicted"/>
<evidence type="ECO:0000313" key="2">
    <source>
        <dbReference type="Proteomes" id="UP000188298"/>
    </source>
</evidence>
<dbReference type="AlphaFoldDB" id="A0A1Q2LGH6"/>
<organism evidence="1 2">
    <name type="scientific">Helicobacter bilis</name>
    <dbReference type="NCBI Taxonomy" id="37372"/>
    <lineage>
        <taxon>Bacteria</taxon>
        <taxon>Pseudomonadati</taxon>
        <taxon>Campylobacterota</taxon>
        <taxon>Epsilonproteobacteria</taxon>
        <taxon>Campylobacterales</taxon>
        <taxon>Helicobacteraceae</taxon>
        <taxon>Helicobacter</taxon>
    </lineage>
</organism>